<dbReference type="SUPFAM" id="SSF57701">
    <property type="entry name" value="Zn2/Cys6 DNA-binding domain"/>
    <property type="match status" value="1"/>
</dbReference>
<evidence type="ECO:0000256" key="9">
    <source>
        <dbReference type="PIRSR" id="PIRSR601382-2"/>
    </source>
</evidence>
<evidence type="ECO:0000256" key="3">
    <source>
        <dbReference type="ARBA" id="ARBA00007658"/>
    </source>
</evidence>
<evidence type="ECO:0000256" key="5">
    <source>
        <dbReference type="ARBA" id="ARBA00022801"/>
    </source>
</evidence>
<dbReference type="PROSITE" id="PS50048">
    <property type="entry name" value="ZN2_CY6_FUNGAL_2"/>
    <property type="match status" value="1"/>
</dbReference>
<reference evidence="14 15" key="1">
    <citation type="journal article" date="2012" name="PLoS Pathog.">
        <title>Comparative pathogenomics reveals horizontally acquired novel virulence genes in fungi infecting cereal hosts.</title>
        <authorList>
            <person name="Gardiner D.M."/>
            <person name="McDonald M.C."/>
            <person name="Covarelli L."/>
            <person name="Solomon P.S."/>
            <person name="Rusu A.G."/>
            <person name="Marshall M."/>
            <person name="Kazan K."/>
            <person name="Chakraborty S."/>
            <person name="McDonald B.A."/>
            <person name="Manners J.M."/>
        </authorList>
    </citation>
    <scope>NUCLEOTIDE SEQUENCE [LARGE SCALE GENOMIC DNA]</scope>
    <source>
        <strain evidence="14 15">CS3096</strain>
    </source>
</reference>
<gene>
    <name evidence="14" type="ORF">FPSE_04518</name>
</gene>
<dbReference type="OrthoDB" id="3364175at2759"/>
<dbReference type="GO" id="GO:0005783">
    <property type="term" value="C:endoplasmic reticulum"/>
    <property type="evidence" value="ECO:0007669"/>
    <property type="project" value="TreeGrafter"/>
</dbReference>
<comment type="cofactor">
    <cofactor evidence="1 9">
        <name>Ca(2+)</name>
        <dbReference type="ChEBI" id="CHEBI:29108"/>
    </cofactor>
</comment>
<feature type="active site" evidence="8">
    <location>
        <position position="466"/>
    </location>
</feature>
<dbReference type="SUPFAM" id="SSF48225">
    <property type="entry name" value="Seven-hairpin glycosidases"/>
    <property type="match status" value="1"/>
</dbReference>
<dbReference type="EMBL" id="AFNW01000091">
    <property type="protein sequence ID" value="EKJ75329.1"/>
    <property type="molecule type" value="Genomic_DNA"/>
</dbReference>
<dbReference type="CDD" id="cd14654">
    <property type="entry name" value="ZIP_Gal4"/>
    <property type="match status" value="1"/>
</dbReference>
<feature type="domain" description="Zn(2)-C6 fungal-type" evidence="13">
    <location>
        <begin position="579"/>
        <end position="602"/>
    </location>
</feature>
<dbReference type="InterPro" id="IPR007219">
    <property type="entry name" value="XnlR_reg_dom"/>
</dbReference>
<organism evidence="14 15">
    <name type="scientific">Fusarium pseudograminearum (strain CS3096)</name>
    <name type="common">Wheat and barley crown-rot fungus</name>
    <dbReference type="NCBI Taxonomy" id="1028729"/>
    <lineage>
        <taxon>Eukaryota</taxon>
        <taxon>Fungi</taxon>
        <taxon>Dikarya</taxon>
        <taxon>Ascomycota</taxon>
        <taxon>Pezizomycotina</taxon>
        <taxon>Sordariomycetes</taxon>
        <taxon>Hypocreomycetidae</taxon>
        <taxon>Hypocreales</taxon>
        <taxon>Nectriaceae</taxon>
        <taxon>Fusarium</taxon>
    </lineage>
</organism>
<evidence type="ECO:0000256" key="11">
    <source>
        <dbReference type="RuleBase" id="RU361193"/>
    </source>
</evidence>
<feature type="active site" description="Proton donor" evidence="8">
    <location>
        <position position="422"/>
    </location>
</feature>
<dbReference type="GO" id="GO:0004571">
    <property type="term" value="F:mannosyl-oligosaccharide 1,2-alpha-mannosidase activity"/>
    <property type="evidence" value="ECO:0007669"/>
    <property type="project" value="InterPro"/>
</dbReference>
<dbReference type="GO" id="GO:0016020">
    <property type="term" value="C:membrane"/>
    <property type="evidence" value="ECO:0007669"/>
    <property type="project" value="InterPro"/>
</dbReference>
<evidence type="ECO:0000256" key="7">
    <source>
        <dbReference type="ARBA" id="ARBA00023242"/>
    </source>
</evidence>
<dbReference type="RefSeq" id="XP_009255911.1">
    <property type="nucleotide sequence ID" value="XM_009257636.1"/>
</dbReference>
<dbReference type="InterPro" id="IPR005600">
    <property type="entry name" value="Gal4_dimer_dom"/>
</dbReference>
<dbReference type="GO" id="GO:0006351">
    <property type="term" value="P:DNA-templated transcription"/>
    <property type="evidence" value="ECO:0007669"/>
    <property type="project" value="InterPro"/>
</dbReference>
<keyword evidence="11" id="KW-0326">Glycosidase</keyword>
<dbReference type="UniPathway" id="UPA00378"/>
<keyword evidence="5 11" id="KW-0378">Hydrolase</keyword>
<dbReference type="PRINTS" id="PR00747">
    <property type="entry name" value="GLYHDRLASE47"/>
</dbReference>
<evidence type="ECO:0000256" key="2">
    <source>
        <dbReference type="ARBA" id="ARBA00004922"/>
    </source>
</evidence>
<keyword evidence="4 9" id="KW-0479">Metal-binding</keyword>
<dbReference type="InterPro" id="IPR050749">
    <property type="entry name" value="Glycosyl_Hydrolase_47"/>
</dbReference>
<dbReference type="InterPro" id="IPR001382">
    <property type="entry name" value="Glyco_hydro_47"/>
</dbReference>
<feature type="active site" description="Proton donor" evidence="8">
    <location>
        <position position="175"/>
    </location>
</feature>
<dbReference type="GO" id="GO:0008270">
    <property type="term" value="F:zinc ion binding"/>
    <property type="evidence" value="ECO:0007669"/>
    <property type="project" value="InterPro"/>
</dbReference>
<dbReference type="InterPro" id="IPR036026">
    <property type="entry name" value="Seven-hairpin_glycosidases"/>
</dbReference>
<evidence type="ECO:0000256" key="12">
    <source>
        <dbReference type="SAM" id="MobiDB-lite"/>
    </source>
</evidence>
<dbReference type="Gene3D" id="4.10.240.10">
    <property type="entry name" value="Zn(2)-C6 fungal-type DNA-binding domain"/>
    <property type="match status" value="1"/>
</dbReference>
<dbReference type="HOGENOM" id="CLU_261609_0_0_1"/>
<dbReference type="Pfam" id="PF00172">
    <property type="entry name" value="Zn_clus"/>
    <property type="match status" value="1"/>
</dbReference>
<dbReference type="Gene3D" id="1.50.10.10">
    <property type="match status" value="1"/>
</dbReference>
<feature type="binding site" evidence="9">
    <location>
        <position position="552"/>
    </location>
    <ligand>
        <name>Ca(2+)</name>
        <dbReference type="ChEBI" id="CHEBI:29108"/>
    </ligand>
</feature>
<evidence type="ECO:0000256" key="10">
    <source>
        <dbReference type="PIRSR" id="PIRSR601382-3"/>
    </source>
</evidence>
<keyword evidence="15" id="KW-1185">Reference proteome</keyword>
<dbReference type="GO" id="GO:0000981">
    <property type="term" value="F:DNA-binding transcription factor activity, RNA polymerase II-specific"/>
    <property type="evidence" value="ECO:0007669"/>
    <property type="project" value="InterPro"/>
</dbReference>
<dbReference type="InterPro" id="IPR036864">
    <property type="entry name" value="Zn2-C6_fun-type_DNA-bd_sf"/>
</dbReference>
<keyword evidence="6 10" id="KW-1015">Disulfide bond</keyword>
<feature type="region of interest" description="Disordered" evidence="12">
    <location>
        <begin position="556"/>
        <end position="578"/>
    </location>
</feature>
<evidence type="ECO:0000256" key="4">
    <source>
        <dbReference type="ARBA" id="ARBA00022723"/>
    </source>
</evidence>
<sequence length="1299" mass="145851">MICRVGPVSLSSRKALVAIVLFVFLFWHLSGVSRSTPKLHLQFVPSTFDWSTLRQFHPPTSIKPLPTAKPHKLPRVQADSSKFRQTSSTQIRQKAVRDEFLRSYRSYKKYAWMKDELTPLTAQGKDTFGGWAATLVDSLDTLWIMGLHEEFGEAAQAAVTLDWGKPHESAVNLFETTIRHLGGLLGAYELSHEKVLLQKAIELGEMLYVAFDTPNRLPGFWLNFEDARKGKQIAGVHDPSASPSSLVMEFTKLSLLTGDPKFYDATDRVTQFLVKVQNSTLLPGMWPVSLDFQNEQAHDNTFSLGALADSLYEYLPKMHALLGGIDENYPIMYRTAMDVVTKHLLYRPMLPDQDDVLFSGDVRVNDKIELSTESQHLTCFTGGMFALGGKLLGIEEHVKIGERLARGCGWAYKVFPTGMMPEIFNLLACPSLEPCVYDKERWNPPRDDIPSGFRHARDPRYLLRPEAIESIFIMYRITADPIWQDVAWDMFQAIVRYTATPLGNAAIEDVVNVDTKQTDSMESFWLSETLKYFYLIFSPPDLISLDQYVLNTEAHPFRRPTQATPRNEPPPPPTEESTTCRECRRRKVKCDGVMPVCTICRKQLTLLEERLEKAETVLRRHYTDSQIAEMLEESKEGLLAQSKAQSKAQEPALQVQEPTPAQTPGLVSLPATTADNLMQLPTPTTDPGFYLAGQSNIANLTADPFLLAPIGELEASAGLWAASQDAAFEFAPATADDFEWNEQETSWGTYDPASWSITNHVDGNPSQAIMDGMASLTIGDQKRGYYGAASGSALLRQILSARPDGEEVDNDVALHEIESLFQQHSDHSQWFRSQAMLTRVAVENLIDAFFVFYHPTFPIVHEPTFRAQYAGTLPCANKGHWNTLANILAALGSFASSNVADATDLPIFQAAQKSLFSNYLEVGNLTLVQAFSLSSNYMQKRNKPNTGFNYGGLAIRLAIGLGLHKDLEGNSLSPLQSETRRRIWWCLCVLDVGATITYGRPLNWPQAGVETAFPQNIHEKDLTHDSTHCPPEVDGITMYTYIRVQSAYHLSTMTVYNRLITSPFPSATELITLDDVCIGSWLAQVPYYYRTVPPPDSEYGLGMGISEWRYRNLRIVMYRPFLVRWARSSAQNTQQNLTSSENLAVFRCLDAAKESVMHIQSYWTSRSHSRLAAFYILYFLFHATLIPVHCLRQNPHHALAPDWRSQIQASLAVMGGMVELNPNSSKCRDITLKLCWPHLNEDGTRTYCENPSFMPNVAENEAASIISGYNTWCESMSNAGISVPTYEWADDNDSALGFF</sequence>
<dbReference type="PANTHER" id="PTHR11742">
    <property type="entry name" value="MANNOSYL-OLIGOSACCHARIDE ALPHA-1,2-MANNOSIDASE-RELATED"/>
    <property type="match status" value="1"/>
</dbReference>
<dbReference type="eggNOG" id="KOG2431">
    <property type="taxonomic scope" value="Eukaryota"/>
</dbReference>
<evidence type="ECO:0000256" key="8">
    <source>
        <dbReference type="PIRSR" id="PIRSR601382-1"/>
    </source>
</evidence>
<comment type="caution">
    <text evidence="14">The sequence shown here is derived from an EMBL/GenBank/DDBJ whole genome shotgun (WGS) entry which is preliminary data.</text>
</comment>
<protein>
    <recommendedName>
        <fullName evidence="11">alpha-1,2-Mannosidase</fullName>
        <ecNumber evidence="11">3.2.1.-</ecNumber>
    </recommendedName>
</protein>
<dbReference type="Pfam" id="PF01532">
    <property type="entry name" value="Glyco_hydro_47"/>
    <property type="match status" value="1"/>
</dbReference>
<dbReference type="SMART" id="SM00906">
    <property type="entry name" value="Fungal_trans"/>
    <property type="match status" value="1"/>
</dbReference>
<comment type="similarity">
    <text evidence="3 11">Belongs to the glycosyl hydrolase 47 family.</text>
</comment>
<dbReference type="InterPro" id="IPR012341">
    <property type="entry name" value="6hp_glycosidase-like_sf"/>
</dbReference>
<dbReference type="GeneID" id="20363136"/>
<evidence type="ECO:0000259" key="13">
    <source>
        <dbReference type="PROSITE" id="PS50048"/>
    </source>
</evidence>
<dbReference type="KEGG" id="fpu:FPSE_04518"/>
<dbReference type="FunFam" id="1.50.10.10:FF:000037">
    <property type="entry name" value="alpha-1,2-Mannosidase"/>
    <property type="match status" value="1"/>
</dbReference>
<name>K3VLA6_FUSPC</name>
<dbReference type="GO" id="GO:0003677">
    <property type="term" value="F:DNA binding"/>
    <property type="evidence" value="ECO:0007669"/>
    <property type="project" value="InterPro"/>
</dbReference>
<dbReference type="CDD" id="cd00067">
    <property type="entry name" value="GAL4"/>
    <property type="match status" value="1"/>
</dbReference>
<dbReference type="PANTHER" id="PTHR11742:SF89">
    <property type="entry name" value="ALPHA-1,2-MANNOSIDASE"/>
    <property type="match status" value="1"/>
</dbReference>
<dbReference type="Pfam" id="PF04082">
    <property type="entry name" value="Fungal_trans"/>
    <property type="match status" value="1"/>
</dbReference>
<dbReference type="GO" id="GO:0005975">
    <property type="term" value="P:carbohydrate metabolic process"/>
    <property type="evidence" value="ECO:0007669"/>
    <property type="project" value="InterPro"/>
</dbReference>
<keyword evidence="9" id="KW-0106">Calcium</keyword>
<dbReference type="Proteomes" id="UP000007978">
    <property type="component" value="Chromosome 3"/>
</dbReference>
<feature type="active site" evidence="8">
    <location>
        <position position="309"/>
    </location>
</feature>
<dbReference type="EC" id="3.2.1.-" evidence="11"/>
<accession>K3VLA6</accession>
<proteinExistence type="inferred from homology"/>
<dbReference type="InterPro" id="IPR001138">
    <property type="entry name" value="Zn2Cys6_DnaBD"/>
</dbReference>
<evidence type="ECO:0000256" key="6">
    <source>
        <dbReference type="ARBA" id="ARBA00023157"/>
    </source>
</evidence>
<evidence type="ECO:0000256" key="1">
    <source>
        <dbReference type="ARBA" id="ARBA00001913"/>
    </source>
</evidence>
<dbReference type="GO" id="GO:0036503">
    <property type="term" value="P:ERAD pathway"/>
    <property type="evidence" value="ECO:0007669"/>
    <property type="project" value="UniProtKB-ARBA"/>
</dbReference>
<feature type="disulfide bond" evidence="10">
    <location>
        <begin position="379"/>
        <end position="408"/>
    </location>
</feature>
<evidence type="ECO:0000313" key="15">
    <source>
        <dbReference type="Proteomes" id="UP000007978"/>
    </source>
</evidence>
<evidence type="ECO:0000313" key="14">
    <source>
        <dbReference type="EMBL" id="EKJ75329.1"/>
    </source>
</evidence>
<keyword evidence="7" id="KW-0539">Nucleus</keyword>
<dbReference type="GO" id="GO:0005509">
    <property type="term" value="F:calcium ion binding"/>
    <property type="evidence" value="ECO:0007669"/>
    <property type="project" value="InterPro"/>
</dbReference>
<dbReference type="CDD" id="cd12148">
    <property type="entry name" value="fungal_TF_MHR"/>
    <property type="match status" value="1"/>
</dbReference>
<comment type="pathway">
    <text evidence="2">Protein modification; protein glycosylation.</text>
</comment>